<feature type="transmembrane region" description="Helical" evidence="1">
    <location>
        <begin position="12"/>
        <end position="29"/>
    </location>
</feature>
<protein>
    <submittedName>
        <fullName evidence="2">Uncharacterized protein (DUF3084 family)</fullName>
    </submittedName>
</protein>
<sequence>MRKIALGMRWGCRPAVTFFLFALVTGVAVEAGTVALVFVGVAVIVVSVVDLAVRHR</sequence>
<organism evidence="2 3">
    <name type="scientific">Actinophytocola algeriensis</name>
    <dbReference type="NCBI Taxonomy" id="1768010"/>
    <lineage>
        <taxon>Bacteria</taxon>
        <taxon>Bacillati</taxon>
        <taxon>Actinomycetota</taxon>
        <taxon>Actinomycetes</taxon>
        <taxon>Pseudonocardiales</taxon>
        <taxon>Pseudonocardiaceae</taxon>
    </lineage>
</organism>
<evidence type="ECO:0000256" key="1">
    <source>
        <dbReference type="SAM" id="Phobius"/>
    </source>
</evidence>
<keyword evidence="1" id="KW-0472">Membrane</keyword>
<dbReference type="Proteomes" id="UP000520767">
    <property type="component" value="Unassembled WGS sequence"/>
</dbReference>
<keyword evidence="3" id="KW-1185">Reference proteome</keyword>
<proteinExistence type="predicted"/>
<dbReference type="EMBL" id="JACHJQ010000003">
    <property type="protein sequence ID" value="MBB4907258.1"/>
    <property type="molecule type" value="Genomic_DNA"/>
</dbReference>
<reference evidence="2 3" key="1">
    <citation type="submission" date="2020-08" db="EMBL/GenBank/DDBJ databases">
        <title>Genomic Encyclopedia of Type Strains, Phase III (KMG-III): the genomes of soil and plant-associated and newly described type strains.</title>
        <authorList>
            <person name="Whitman W."/>
        </authorList>
    </citation>
    <scope>NUCLEOTIDE SEQUENCE [LARGE SCALE GENOMIC DNA]</scope>
    <source>
        <strain evidence="2 3">CECT 8960</strain>
    </source>
</reference>
<gene>
    <name evidence="2" type="ORF">FHR82_003478</name>
</gene>
<comment type="caution">
    <text evidence="2">The sequence shown here is derived from an EMBL/GenBank/DDBJ whole genome shotgun (WGS) entry which is preliminary data.</text>
</comment>
<keyword evidence="1" id="KW-1133">Transmembrane helix</keyword>
<dbReference type="AlphaFoldDB" id="A0A7W7VEH2"/>
<keyword evidence="1" id="KW-0812">Transmembrane</keyword>
<accession>A0A7W7VEH2</accession>
<dbReference type="RefSeq" id="WP_184811357.1">
    <property type="nucleotide sequence ID" value="NZ_JACHJQ010000003.1"/>
</dbReference>
<name>A0A7W7VEH2_9PSEU</name>
<evidence type="ECO:0000313" key="3">
    <source>
        <dbReference type="Proteomes" id="UP000520767"/>
    </source>
</evidence>
<evidence type="ECO:0000313" key="2">
    <source>
        <dbReference type="EMBL" id="MBB4907258.1"/>
    </source>
</evidence>